<accession>A0A6P1VWS3</accession>
<dbReference type="InterPro" id="IPR011059">
    <property type="entry name" value="Metal-dep_hydrolase_composite"/>
</dbReference>
<feature type="chain" id="PRO_5026665288" evidence="2">
    <location>
        <begin position="27"/>
        <end position="1001"/>
    </location>
</feature>
<dbReference type="PANTHER" id="PTHR36842:SF1">
    <property type="entry name" value="PROTEIN TOLB"/>
    <property type="match status" value="1"/>
</dbReference>
<dbReference type="Gene3D" id="3.20.20.140">
    <property type="entry name" value="Metal-dependent hydrolases"/>
    <property type="match status" value="2"/>
</dbReference>
<dbReference type="InterPro" id="IPR006680">
    <property type="entry name" value="Amidohydro-rel"/>
</dbReference>
<feature type="domain" description="Amidohydrolase-related" evidence="3">
    <location>
        <begin position="657"/>
        <end position="993"/>
    </location>
</feature>
<sequence length="1001" mass="109877">MKTCFEFAKLLLLFVLILSGATSALAQSDSLRITVTEGTNMSAALSPNGLSIVVDLQGTIWLLPAKGGTARALTDFRDDARQPAWSPDSKRIVYSSFRDGTFHIYSVKPDGSDLQKHTKGEFDNREPSYSPDGSKLIFSSDRGGNYNVFELTLKTGELKQLTDNAGNEYAPSYSSDGKRIAYVATRPDASGLYVWEGGKETLAWKTAATLGPPAWSLNGQSLIVQTAEIGKTALIVKDLKPDSEPKVISATGEDVFPFRPSVATDGSIWYTADGGIKHKTADFARTDKVTWQATLALQRKPYTRKTYLLDNAKPRPVKGIRAPVVSPDGKAIAFSALGDLYWLDIGNPTPKKLTDDAFIEADPTFSPDGRFLVFVSDRSGSINLWARDLKTGQDRQLTNGTEEISTPVFSPDSKHIAFFMLDRAAFGRSVLHTLDVPPSEDQPTPVPKKIHDQLFGPGVPSWSPDGKQIAVSALDVYSSRFREGLNQFLVIPSGGSGSALELKPDSSGQTISFRGRSGPAWSPDGHWMAYVLDGVLWTLPVTADGKQTGSPVQRTKTLADNMSWTADSKTLVYLAVDTLKQLDITTNRVSIIPLNFTYQAKLPTDQTIIHAGKLFDGKTNAYRENVDIILKGSRIQAIEPHKAGRTGKLIDASKLTVMPGLWEMHTHQSILAGEKQGRIWLSHGITSIRETGADPYDALERREAWDAGIRPGPRSFYTGTLNEGYRLYYGLATSIRSEAQLRMELDRAKRLDYDLLKCYVRLPDRLQQLAADLAHQIGIPVTSHELYPAVKYNIDGVEHSSATSRRGFSPKLTSTNHIYGDVLNLIAKSGMNMTPTTSLQGGFGYQTRRDTALFSYAPYMHFYDEKYRTNMMAQQQTMRRMMPGAVENFKTLAGNVKKFIAAGGRVTPGTDSPLIPYGLSLQIELQNWVEGGVTPFETLRGATLWSAEAAGVGKDVGSIEVGKIADLIAVDGDPLTKIRDTMNVKYTIKNGQVWTLAELLK</sequence>
<protein>
    <submittedName>
        <fullName evidence="4">Amidohydrolase family protein</fullName>
    </submittedName>
</protein>
<dbReference type="SUPFAM" id="SSF82171">
    <property type="entry name" value="DPP6 N-terminal domain-like"/>
    <property type="match status" value="1"/>
</dbReference>
<evidence type="ECO:0000256" key="2">
    <source>
        <dbReference type="SAM" id="SignalP"/>
    </source>
</evidence>
<evidence type="ECO:0000313" key="4">
    <source>
        <dbReference type="EMBL" id="QHV97084.1"/>
    </source>
</evidence>
<dbReference type="RefSeq" id="WP_162387496.1">
    <property type="nucleotide sequence ID" value="NZ_CP045997.1"/>
</dbReference>
<comment type="similarity">
    <text evidence="1">Belongs to the TolB family.</text>
</comment>
<gene>
    <name evidence="4" type="ORF">GJR95_19650</name>
</gene>
<dbReference type="Gene3D" id="2.30.40.10">
    <property type="entry name" value="Urease, subunit C, domain 1"/>
    <property type="match status" value="2"/>
</dbReference>
<dbReference type="KEGG" id="senf:GJR95_19650"/>
<keyword evidence="4" id="KW-0378">Hydrolase</keyword>
<feature type="signal peptide" evidence="2">
    <location>
        <begin position="1"/>
        <end position="26"/>
    </location>
</feature>
<dbReference type="SUPFAM" id="SSF51556">
    <property type="entry name" value="Metallo-dependent hydrolases"/>
    <property type="match status" value="1"/>
</dbReference>
<dbReference type="AlphaFoldDB" id="A0A6P1VWS3"/>
<dbReference type="SUPFAM" id="SSF51338">
    <property type="entry name" value="Composite domain of metallo-dependent hydrolases"/>
    <property type="match status" value="1"/>
</dbReference>
<dbReference type="Pfam" id="PF07676">
    <property type="entry name" value="PD40"/>
    <property type="match status" value="8"/>
</dbReference>
<keyword evidence="5" id="KW-1185">Reference proteome</keyword>
<dbReference type="InterPro" id="IPR011042">
    <property type="entry name" value="6-blade_b-propeller_TolB-like"/>
</dbReference>
<dbReference type="InterPro" id="IPR011659">
    <property type="entry name" value="WD40"/>
</dbReference>
<dbReference type="InterPro" id="IPR032466">
    <property type="entry name" value="Metal_Hydrolase"/>
</dbReference>
<dbReference type="Gene3D" id="2.120.10.30">
    <property type="entry name" value="TolB, C-terminal domain"/>
    <property type="match status" value="3"/>
</dbReference>
<dbReference type="Proteomes" id="UP000464577">
    <property type="component" value="Chromosome"/>
</dbReference>
<dbReference type="GO" id="GO:0016810">
    <property type="term" value="F:hydrolase activity, acting on carbon-nitrogen (but not peptide) bonds"/>
    <property type="evidence" value="ECO:0007669"/>
    <property type="project" value="InterPro"/>
</dbReference>
<dbReference type="SUPFAM" id="SSF69304">
    <property type="entry name" value="Tricorn protease N-terminal domain"/>
    <property type="match status" value="1"/>
</dbReference>
<dbReference type="PANTHER" id="PTHR36842">
    <property type="entry name" value="PROTEIN TOLB HOMOLOG"/>
    <property type="match status" value="1"/>
</dbReference>
<organism evidence="4 5">
    <name type="scientific">Spirosoma endbachense</name>
    <dbReference type="NCBI Taxonomy" id="2666025"/>
    <lineage>
        <taxon>Bacteria</taxon>
        <taxon>Pseudomonadati</taxon>
        <taxon>Bacteroidota</taxon>
        <taxon>Cytophagia</taxon>
        <taxon>Cytophagales</taxon>
        <taxon>Cytophagaceae</taxon>
        <taxon>Spirosoma</taxon>
    </lineage>
</organism>
<evidence type="ECO:0000256" key="1">
    <source>
        <dbReference type="ARBA" id="ARBA00009820"/>
    </source>
</evidence>
<dbReference type="EMBL" id="CP045997">
    <property type="protein sequence ID" value="QHV97084.1"/>
    <property type="molecule type" value="Genomic_DNA"/>
</dbReference>
<proteinExistence type="inferred from homology"/>
<reference evidence="4 5" key="1">
    <citation type="submission" date="2019-11" db="EMBL/GenBank/DDBJ databases">
        <title>Spirosoma endbachense sp. nov., isolated from a natural salt meadow.</title>
        <authorList>
            <person name="Rojas J."/>
            <person name="Ambika Manirajan B."/>
            <person name="Ratering S."/>
            <person name="Suarez C."/>
            <person name="Geissler-Plaum R."/>
            <person name="Schnell S."/>
        </authorList>
    </citation>
    <scope>NUCLEOTIDE SEQUENCE [LARGE SCALE GENOMIC DNA]</scope>
    <source>
        <strain evidence="4 5">I-24</strain>
    </source>
</reference>
<dbReference type="Pfam" id="PF01979">
    <property type="entry name" value="Amidohydro_1"/>
    <property type="match status" value="1"/>
</dbReference>
<keyword evidence="2" id="KW-0732">Signal</keyword>
<name>A0A6P1VWS3_9BACT</name>
<evidence type="ECO:0000313" key="5">
    <source>
        <dbReference type="Proteomes" id="UP000464577"/>
    </source>
</evidence>
<evidence type="ECO:0000259" key="3">
    <source>
        <dbReference type="Pfam" id="PF01979"/>
    </source>
</evidence>